<keyword evidence="4" id="KW-0732">Signal</keyword>
<proteinExistence type="inferred from homology"/>
<dbReference type="FunFam" id="2.60.40.770:FF:000001">
    <property type="entry name" value="NPC intracellular cholesterol transporter 2"/>
    <property type="match status" value="1"/>
</dbReference>
<comment type="subcellular location">
    <subcellularLocation>
        <location evidence="1">Secreted</location>
    </subcellularLocation>
</comment>
<gene>
    <name evidence="6" type="ORF">CRM22_004880</name>
</gene>
<keyword evidence="3" id="KW-0964">Secreted</keyword>
<evidence type="ECO:0000256" key="2">
    <source>
        <dbReference type="ARBA" id="ARBA00006370"/>
    </source>
</evidence>
<evidence type="ECO:0000259" key="5">
    <source>
        <dbReference type="SMART" id="SM00737"/>
    </source>
</evidence>
<evidence type="ECO:0000256" key="1">
    <source>
        <dbReference type="ARBA" id="ARBA00004613"/>
    </source>
</evidence>
<comment type="caution">
    <text evidence="6">The sequence shown here is derived from an EMBL/GenBank/DDBJ whole genome shotgun (WGS) entry which is preliminary data.</text>
</comment>
<dbReference type="SUPFAM" id="SSF81296">
    <property type="entry name" value="E set domains"/>
    <property type="match status" value="1"/>
</dbReference>
<dbReference type="Proteomes" id="UP000308267">
    <property type="component" value="Unassembled WGS sequence"/>
</dbReference>
<evidence type="ECO:0000256" key="4">
    <source>
        <dbReference type="SAM" id="SignalP"/>
    </source>
</evidence>
<evidence type="ECO:0000256" key="3">
    <source>
        <dbReference type="ARBA" id="ARBA00022525"/>
    </source>
</evidence>
<comment type="similarity">
    <text evidence="2">Belongs to the NPC2 family.</text>
</comment>
<dbReference type="OrthoDB" id="6489092at2759"/>
<dbReference type="GO" id="GO:0032934">
    <property type="term" value="F:sterol binding"/>
    <property type="evidence" value="ECO:0007669"/>
    <property type="project" value="InterPro"/>
</dbReference>
<dbReference type="GO" id="GO:0015918">
    <property type="term" value="P:sterol transport"/>
    <property type="evidence" value="ECO:0007669"/>
    <property type="project" value="InterPro"/>
</dbReference>
<dbReference type="GO" id="GO:0005576">
    <property type="term" value="C:extracellular region"/>
    <property type="evidence" value="ECO:0007669"/>
    <property type="project" value="UniProtKB-SubCell"/>
</dbReference>
<dbReference type="InterPro" id="IPR003172">
    <property type="entry name" value="ML_dom"/>
</dbReference>
<organism evidence="6 7">
    <name type="scientific">Opisthorchis felineus</name>
    <dbReference type="NCBI Taxonomy" id="147828"/>
    <lineage>
        <taxon>Eukaryota</taxon>
        <taxon>Metazoa</taxon>
        <taxon>Spiralia</taxon>
        <taxon>Lophotrochozoa</taxon>
        <taxon>Platyhelminthes</taxon>
        <taxon>Trematoda</taxon>
        <taxon>Digenea</taxon>
        <taxon>Opisthorchiida</taxon>
        <taxon>Opisthorchiata</taxon>
        <taxon>Opisthorchiidae</taxon>
        <taxon>Opisthorchis</taxon>
    </lineage>
</organism>
<dbReference type="PANTHER" id="PTHR11306:SF68">
    <property type="entry name" value="NPC INTRACELLULAR CHOLESTEROL TRANSPORTER 2"/>
    <property type="match status" value="1"/>
</dbReference>
<dbReference type="AlphaFoldDB" id="A0A4S2M0Q6"/>
<feature type="signal peptide" evidence="4">
    <location>
        <begin position="1"/>
        <end position="19"/>
    </location>
</feature>
<keyword evidence="7" id="KW-1185">Reference proteome</keyword>
<dbReference type="Gene3D" id="2.60.40.770">
    <property type="match status" value="1"/>
</dbReference>
<reference evidence="6 7" key="1">
    <citation type="journal article" date="2019" name="BMC Genomics">
        <title>New insights from Opisthorchis felineus genome: update on genomics of the epidemiologically important liver flukes.</title>
        <authorList>
            <person name="Ershov N.I."/>
            <person name="Mordvinov V.A."/>
            <person name="Prokhortchouk E.B."/>
            <person name="Pakharukova M.Y."/>
            <person name="Gunbin K.V."/>
            <person name="Ustyantsev K."/>
            <person name="Genaev M.A."/>
            <person name="Blinov A.G."/>
            <person name="Mazur A."/>
            <person name="Boulygina E."/>
            <person name="Tsygankova S."/>
            <person name="Khrameeva E."/>
            <person name="Chekanov N."/>
            <person name="Fan G."/>
            <person name="Xiao A."/>
            <person name="Zhang H."/>
            <person name="Xu X."/>
            <person name="Yang H."/>
            <person name="Solovyev V."/>
            <person name="Lee S.M."/>
            <person name="Liu X."/>
            <person name="Afonnikov D.A."/>
            <person name="Skryabin K.G."/>
        </authorList>
    </citation>
    <scope>NUCLEOTIDE SEQUENCE [LARGE SCALE GENOMIC DNA]</scope>
    <source>
        <strain evidence="6">AK-0245</strain>
        <tissue evidence="6">Whole organism</tissue>
    </source>
</reference>
<name>A0A4S2M0Q6_OPIFE</name>
<dbReference type="SMART" id="SM00737">
    <property type="entry name" value="ML"/>
    <property type="match status" value="1"/>
</dbReference>
<evidence type="ECO:0000313" key="6">
    <source>
        <dbReference type="EMBL" id="TGZ67277.1"/>
    </source>
</evidence>
<protein>
    <recommendedName>
        <fullName evidence="5">MD-2-related lipid-recognition domain-containing protein</fullName>
    </recommendedName>
</protein>
<feature type="chain" id="PRO_5020340462" description="MD-2-related lipid-recognition domain-containing protein" evidence="4">
    <location>
        <begin position="20"/>
        <end position="151"/>
    </location>
</feature>
<dbReference type="InterPro" id="IPR039670">
    <property type="entry name" value="NPC2-like"/>
</dbReference>
<dbReference type="InterPro" id="IPR014756">
    <property type="entry name" value="Ig_E-set"/>
</dbReference>
<feature type="domain" description="MD-2-related lipid-recognition" evidence="5">
    <location>
        <begin position="24"/>
        <end position="146"/>
    </location>
</feature>
<dbReference type="STRING" id="147828.A0A4S2M0Q6"/>
<accession>A0A4S2M0Q6</accession>
<dbReference type="Pfam" id="PF02221">
    <property type="entry name" value="E1_DerP2_DerF2"/>
    <property type="match status" value="1"/>
</dbReference>
<dbReference type="EMBL" id="SJOL01006422">
    <property type="protein sequence ID" value="TGZ67277.1"/>
    <property type="molecule type" value="Genomic_DNA"/>
</dbReference>
<evidence type="ECO:0000313" key="7">
    <source>
        <dbReference type="Proteomes" id="UP000308267"/>
    </source>
</evidence>
<sequence length="151" mass="16692">MHTFNLVAYALLSSTISHAMFISFEDCGSRDSIVVSVKITPCNILPCVLVKGKPYTIEIKFTASAHIRGGNALLEVVYDGVIKPLPIRASLTCGHLDPPCPIRPGGTYKYSYTTAISHNLPRRLLKVRWQLLRTDGMPFVCIQFPAKIETS</sequence>
<dbReference type="PANTHER" id="PTHR11306">
    <property type="entry name" value="NIEMANN PICK TYPE C2 PROTEIN NPC2-RELATED"/>
    <property type="match status" value="1"/>
</dbReference>